<reference evidence="2" key="1">
    <citation type="submission" date="2025-02" db="EMBL/GenBank/DDBJ databases">
        <authorList>
            <consortium name="NCBI Genome Project"/>
        </authorList>
    </citation>
    <scope>NUCLEOTIDE SEQUENCE</scope>
</reference>
<dbReference type="RefSeq" id="XP_059602284.1">
    <property type="nucleotide sequence ID" value="XM_059744114.1"/>
</dbReference>
<organism evidence="2">
    <name type="scientific">Aspergillus niger</name>
    <dbReference type="NCBI Taxonomy" id="5061"/>
    <lineage>
        <taxon>Eukaryota</taxon>
        <taxon>Fungi</taxon>
        <taxon>Dikarya</taxon>
        <taxon>Ascomycota</taxon>
        <taxon>Pezizomycotina</taxon>
        <taxon>Eurotiomycetes</taxon>
        <taxon>Eurotiomycetidae</taxon>
        <taxon>Eurotiales</taxon>
        <taxon>Aspergillaceae</taxon>
        <taxon>Aspergillus</taxon>
        <taxon>Aspergillus subgen. Circumdati</taxon>
    </lineage>
</organism>
<sequence>MTGQCADQPITYEPFPGQDEDNEDKDKWMGWKRMKEESNQSPMKNDSAPAESTSNPSWPLTCFLAYPPLFQPQTLSRIWKSYSTTSYLVFVLSHVNPAPQVPKVWVIPGHRPLDGTTVPRALIVHNDGGFSIQLVRPKQSATVHLDHR</sequence>
<reference evidence="2" key="2">
    <citation type="submission" date="2025-08" db="UniProtKB">
        <authorList>
            <consortium name="RefSeq"/>
        </authorList>
    </citation>
    <scope>IDENTIFICATION</scope>
</reference>
<dbReference type="KEGG" id="ang:An14g02270"/>
<feature type="region of interest" description="Disordered" evidence="1">
    <location>
        <begin position="1"/>
        <end position="54"/>
    </location>
</feature>
<dbReference type="AlphaFoldDB" id="A0AAJ8E0E0"/>
<name>A0AAJ8E0E0_ASPNG</name>
<feature type="compositionally biased region" description="Polar residues" evidence="1">
    <location>
        <begin position="39"/>
        <end position="54"/>
    </location>
</feature>
<gene>
    <name evidence="2" type="ORF">An14g02270</name>
</gene>
<dbReference type="VEuPathDB" id="FungiDB:An14g02270"/>
<evidence type="ECO:0000256" key="1">
    <source>
        <dbReference type="SAM" id="MobiDB-lite"/>
    </source>
</evidence>
<accession>A0AAJ8E0E0</accession>
<proteinExistence type="predicted"/>
<feature type="compositionally biased region" description="Basic and acidic residues" evidence="1">
    <location>
        <begin position="24"/>
        <end position="38"/>
    </location>
</feature>
<protein>
    <submittedName>
        <fullName evidence="2">Uncharacterized protein</fullName>
    </submittedName>
</protein>
<evidence type="ECO:0000313" key="2">
    <source>
        <dbReference type="RefSeq" id="XP_059602284.1"/>
    </source>
</evidence>
<dbReference type="GeneID" id="84592933"/>